<proteinExistence type="inferred from homology"/>
<accession>A0A7M4DPQ1</accession>
<evidence type="ECO:0000313" key="3">
    <source>
        <dbReference type="Proteomes" id="UP000419743"/>
    </source>
</evidence>
<dbReference type="Gene3D" id="2.120.10.30">
    <property type="entry name" value="TolB, C-terminal domain"/>
    <property type="match status" value="1"/>
</dbReference>
<dbReference type="Proteomes" id="UP000419743">
    <property type="component" value="Unassembled WGS sequence"/>
</dbReference>
<dbReference type="PANTHER" id="PTHR36842:SF1">
    <property type="entry name" value="PROTEIN TOLB"/>
    <property type="match status" value="1"/>
</dbReference>
<comment type="caution">
    <text evidence="2">The sequence shown here is derived from an EMBL/GenBank/DDBJ whole genome shotgun (WGS) entry which is preliminary data.</text>
</comment>
<dbReference type="RefSeq" id="WP_156742759.1">
    <property type="nucleotide sequence ID" value="NZ_CACRYJ010000059.1"/>
</dbReference>
<dbReference type="PANTHER" id="PTHR36842">
    <property type="entry name" value="PROTEIN TOLB HOMOLOG"/>
    <property type="match status" value="1"/>
</dbReference>
<sequence>MPSPTRGLTPGQRAELYIADVDTGELTLVHASSTQLFEAPNWTPDGEYLLVNADGLLYRIPVGGGDLVEVPLGGIPAINNDHVLSPDGETVYVSANDGHLYAIPFATARPRRVSNDHGADFRHYLHGVSPDGSTLAYIGMLIGEDGAVTTNVFTLPAAGGEDTQLTDDPFPNDGSEYSPDGQWIYFNSERASATPGHAQLFRMATDGTGVEQLSHDERVNWFPHVSPDGARVVYVSFPAGTIGHPADRDVIIRVIEPDGAVRDLVSLFGGQGTMNVSSWAPDSKRVAFVAYPLQS</sequence>
<dbReference type="SUPFAM" id="SSF82171">
    <property type="entry name" value="DPP6 N-terminal domain-like"/>
    <property type="match status" value="1"/>
</dbReference>
<comment type="similarity">
    <text evidence="1">Belongs to the TolB family.</text>
</comment>
<dbReference type="InterPro" id="IPR011659">
    <property type="entry name" value="WD40"/>
</dbReference>
<gene>
    <name evidence="2" type="ORF">HALOF300_04133</name>
</gene>
<evidence type="ECO:0000256" key="1">
    <source>
        <dbReference type="ARBA" id="ARBA00009820"/>
    </source>
</evidence>
<protein>
    <submittedName>
        <fullName evidence="2">Translocation protein TolB</fullName>
    </submittedName>
</protein>
<dbReference type="Pfam" id="PF07676">
    <property type="entry name" value="PD40"/>
    <property type="match status" value="1"/>
</dbReference>
<dbReference type="AlphaFoldDB" id="A0A7M4DPQ1"/>
<reference evidence="2 3" key="1">
    <citation type="submission" date="2019-11" db="EMBL/GenBank/DDBJ databases">
        <authorList>
            <person name="Criscuolo A."/>
        </authorList>
    </citation>
    <scope>NUCLEOTIDE SEQUENCE [LARGE SCALE GENOMIC DNA]</scope>
    <source>
        <strain evidence="2">CIP111667</strain>
    </source>
</reference>
<dbReference type="EMBL" id="CACRYJ010000059">
    <property type="protein sequence ID" value="VZO39445.1"/>
    <property type="molecule type" value="Genomic_DNA"/>
</dbReference>
<dbReference type="InterPro" id="IPR011042">
    <property type="entry name" value="6-blade_b-propeller_TolB-like"/>
</dbReference>
<name>A0A7M4DPQ1_9MICO</name>
<organism evidence="2 3">
    <name type="scientific">Occultella aeris</name>
    <dbReference type="NCBI Taxonomy" id="2761496"/>
    <lineage>
        <taxon>Bacteria</taxon>
        <taxon>Bacillati</taxon>
        <taxon>Actinomycetota</taxon>
        <taxon>Actinomycetes</taxon>
        <taxon>Micrococcales</taxon>
        <taxon>Ruaniaceae</taxon>
        <taxon>Occultella</taxon>
    </lineage>
</organism>
<evidence type="ECO:0000313" key="2">
    <source>
        <dbReference type="EMBL" id="VZO39445.1"/>
    </source>
</evidence>
<keyword evidence="3" id="KW-1185">Reference proteome</keyword>